<evidence type="ECO:0000313" key="1">
    <source>
        <dbReference type="EMBL" id="RMZ66603.1"/>
    </source>
</evidence>
<gene>
    <name evidence="1" type="ORF">GMOD_00001953</name>
</gene>
<proteinExistence type="predicted"/>
<dbReference type="AlphaFoldDB" id="A0A3M7LWH2"/>
<organism evidence="1 2">
    <name type="scientific">Pyrenophora seminiperda CCB06</name>
    <dbReference type="NCBI Taxonomy" id="1302712"/>
    <lineage>
        <taxon>Eukaryota</taxon>
        <taxon>Fungi</taxon>
        <taxon>Dikarya</taxon>
        <taxon>Ascomycota</taxon>
        <taxon>Pezizomycotina</taxon>
        <taxon>Dothideomycetes</taxon>
        <taxon>Pleosporomycetidae</taxon>
        <taxon>Pleosporales</taxon>
        <taxon>Pleosporineae</taxon>
        <taxon>Pleosporaceae</taxon>
        <taxon>Pyrenophora</taxon>
    </lineage>
</organism>
<name>A0A3M7LWH2_9PLEO</name>
<protein>
    <submittedName>
        <fullName evidence="1">Uncharacterized protein</fullName>
    </submittedName>
</protein>
<evidence type="ECO:0000313" key="2">
    <source>
        <dbReference type="Proteomes" id="UP000265663"/>
    </source>
</evidence>
<accession>A0A3M7LWH2</accession>
<keyword evidence="2" id="KW-1185">Reference proteome</keyword>
<dbReference type="EMBL" id="KE747809">
    <property type="protein sequence ID" value="RMZ66603.1"/>
    <property type="molecule type" value="Genomic_DNA"/>
</dbReference>
<reference evidence="1 2" key="1">
    <citation type="journal article" date="2014" name="PLoS ONE">
        <title>De novo Genome Assembly of the Fungal Plant Pathogen Pyrenophora semeniperda.</title>
        <authorList>
            <person name="Soliai M.M."/>
            <person name="Meyer S.E."/>
            <person name="Udall J.A."/>
            <person name="Elzinga D.E."/>
            <person name="Hermansen R.A."/>
            <person name="Bodily P.M."/>
            <person name="Hart A.A."/>
            <person name="Coleman C.E."/>
        </authorList>
    </citation>
    <scope>NUCLEOTIDE SEQUENCE [LARGE SCALE GENOMIC DNA]</scope>
    <source>
        <strain evidence="1 2">CCB06</strain>
        <tissue evidence="1">Mycelium</tissue>
    </source>
</reference>
<dbReference type="Proteomes" id="UP000265663">
    <property type="component" value="Unassembled WGS sequence"/>
</dbReference>
<sequence length="93" mass="9825">MPPSLAVLDHLRSRSAPSHKFGTICSVVPKHLTESQVCIPYTAQTQSIGRVGLEVAVKVESATDVLPSQTTPRDAIYTLSIASAHAATPVYGP</sequence>